<dbReference type="EMBL" id="OW240918">
    <property type="protein sequence ID" value="CAH2306552.1"/>
    <property type="molecule type" value="Genomic_DNA"/>
</dbReference>
<sequence length="168" mass="18790">MAPGGKLEAKHSQGEDRIAQAFELFWTQLWSLVCPQAETPALTGEASTGPSSCHTAKRPIKRGLNKAPTERRQRKGKQKAHARQKPRPPRRHLACKLRRETAQHPQSRKSPGRQNIPAEKGSQAKPRPPGRISTHQRTPTIYGTCRRTDHRQPCMNCLHMEPHSPAGA</sequence>
<feature type="compositionally biased region" description="Basic residues" evidence="1">
    <location>
        <begin position="55"/>
        <end position="64"/>
    </location>
</feature>
<proteinExistence type="predicted"/>
<keyword evidence="3" id="KW-1185">Reference proteome</keyword>
<reference evidence="2" key="1">
    <citation type="submission" date="2022-03" db="EMBL/GenBank/DDBJ databases">
        <authorList>
            <person name="Alioto T."/>
            <person name="Alioto T."/>
            <person name="Gomez Garrido J."/>
        </authorList>
    </citation>
    <scope>NUCLEOTIDE SEQUENCE</scope>
</reference>
<dbReference type="Proteomes" id="UP001295444">
    <property type="component" value="Chromosome 07"/>
</dbReference>
<gene>
    <name evidence="2" type="ORF">PECUL_23A021730</name>
</gene>
<dbReference type="AlphaFoldDB" id="A0AAD1SNG0"/>
<feature type="compositionally biased region" description="Basic residues" evidence="1">
    <location>
        <begin position="72"/>
        <end position="96"/>
    </location>
</feature>
<evidence type="ECO:0000313" key="2">
    <source>
        <dbReference type="EMBL" id="CAH2306552.1"/>
    </source>
</evidence>
<name>A0AAD1SNG0_PELCU</name>
<evidence type="ECO:0000313" key="3">
    <source>
        <dbReference type="Proteomes" id="UP001295444"/>
    </source>
</evidence>
<accession>A0AAD1SNG0</accession>
<evidence type="ECO:0000256" key="1">
    <source>
        <dbReference type="SAM" id="MobiDB-lite"/>
    </source>
</evidence>
<feature type="compositionally biased region" description="Polar residues" evidence="1">
    <location>
        <begin position="45"/>
        <end position="54"/>
    </location>
</feature>
<protein>
    <submittedName>
        <fullName evidence="2">Uncharacterized protein</fullName>
    </submittedName>
</protein>
<feature type="region of interest" description="Disordered" evidence="1">
    <location>
        <begin position="41"/>
        <end position="140"/>
    </location>
</feature>
<organism evidence="2 3">
    <name type="scientific">Pelobates cultripes</name>
    <name type="common">Western spadefoot toad</name>
    <dbReference type="NCBI Taxonomy" id="61616"/>
    <lineage>
        <taxon>Eukaryota</taxon>
        <taxon>Metazoa</taxon>
        <taxon>Chordata</taxon>
        <taxon>Craniata</taxon>
        <taxon>Vertebrata</taxon>
        <taxon>Euteleostomi</taxon>
        <taxon>Amphibia</taxon>
        <taxon>Batrachia</taxon>
        <taxon>Anura</taxon>
        <taxon>Pelobatoidea</taxon>
        <taxon>Pelobatidae</taxon>
        <taxon>Pelobates</taxon>
    </lineage>
</organism>